<dbReference type="PROSITE" id="PS51257">
    <property type="entry name" value="PROKAR_LIPOPROTEIN"/>
    <property type="match status" value="1"/>
</dbReference>
<evidence type="ECO:0000259" key="4">
    <source>
        <dbReference type="PROSITE" id="PS51019"/>
    </source>
</evidence>
<dbReference type="GeneTree" id="ENSGT00940000163277"/>
<keyword evidence="2" id="KW-1133">Transmembrane helix</keyword>
<dbReference type="Bgee" id="ENSCATG00000038340">
    <property type="expression patterns" value="Expressed in cerebellum and 12 other cell types or tissues"/>
</dbReference>
<name>A0A2K5MYM1_CERAT</name>
<dbReference type="PANTHER" id="PTHR45828:SF51">
    <property type="entry name" value="REELIN DOMAIN-CONTAINING PROTEIN 1"/>
    <property type="match status" value="1"/>
</dbReference>
<dbReference type="GO" id="GO:0016020">
    <property type="term" value="C:membrane"/>
    <property type="evidence" value="ECO:0007669"/>
    <property type="project" value="TreeGrafter"/>
</dbReference>
<evidence type="ECO:0000313" key="5">
    <source>
        <dbReference type="Ensembl" id="ENSCATP00000030309.1"/>
    </source>
</evidence>
<dbReference type="Gene3D" id="2.60.40.4060">
    <property type="entry name" value="Reeler domain"/>
    <property type="match status" value="1"/>
</dbReference>
<evidence type="ECO:0000313" key="6">
    <source>
        <dbReference type="Proteomes" id="UP000233060"/>
    </source>
</evidence>
<reference evidence="5" key="2">
    <citation type="submission" date="2025-09" db="UniProtKB">
        <authorList>
            <consortium name="Ensembl"/>
        </authorList>
    </citation>
    <scope>IDENTIFICATION</scope>
</reference>
<keyword evidence="2" id="KW-0472">Membrane</keyword>
<protein>
    <submittedName>
        <fullName evidence="5">Reeler domain containing 1</fullName>
    </submittedName>
</protein>
<dbReference type="InterPro" id="IPR051237">
    <property type="entry name" value="Ferric-chelate_Red/DefProt"/>
</dbReference>
<proteinExistence type="predicted"/>
<accession>A0A2K5MYM1</accession>
<gene>
    <name evidence="5" type="primary">REELD1</name>
</gene>
<dbReference type="CDD" id="cd08544">
    <property type="entry name" value="Reeler"/>
    <property type="match status" value="1"/>
</dbReference>
<evidence type="ECO:0000256" key="2">
    <source>
        <dbReference type="SAM" id="Phobius"/>
    </source>
</evidence>
<keyword evidence="2" id="KW-0812">Transmembrane</keyword>
<dbReference type="AlphaFoldDB" id="A0A2K5MYM1"/>
<feature type="domain" description="Reelin" evidence="4">
    <location>
        <begin position="18"/>
        <end position="179"/>
    </location>
</feature>
<feature type="signal peptide" evidence="3">
    <location>
        <begin position="1"/>
        <end position="23"/>
    </location>
</feature>
<sequence length="526" mass="56997">MRMRAALVGWACTTLCLVSCSSAFSHGASTVACEDMQPKHIQAQPQHQDTHHITIHTRRSSYAPGDKIPVTVRSSRDFMGFLLQARRVSDHQIAGTFVFIPPHSKLMTCFQEADAVTHSDKSLKRNLSFLWKAPAQPVGDIKFLLSVVQSYFVYWARIESSVVSQQTHSSAHSDDRMEPRLQMPTLHQRLGDVEGAAPAPRAPITLPQKHTHAFAVALPGAAEEDNLDPVPASIWVTKFPGDTETLSQPSSHTATEGSIDQQLSMDSNPTLEPSLEVHRLERLVALKRVSSESFASRLSIHHRSQDDPSFDSLETCLSSVGGEQDKMKASNRTVTQPPLYTVQLTHPRRLWSSETFTGNGAGASNPTAVLQTSGTSGLPATGDQSEASRASASFLLQSKHEELRAGKGDGEGGVGYPQQTNSRPDAGLEGAQAPLGIQLRTSQLGVLLCLSAILGMALAAGLRYLHTQYCHQQTEVSFGEPASDAVARSDGGETVHIRKIGENSFVLVQAEYNWITPSVGSKKTVL</sequence>
<dbReference type="Pfam" id="PF02014">
    <property type="entry name" value="Reeler"/>
    <property type="match status" value="1"/>
</dbReference>
<dbReference type="Ensembl" id="ENSCATT00000054571.1">
    <property type="protein sequence ID" value="ENSCATP00000030309.1"/>
    <property type="gene ID" value="ENSCATG00000038340.1"/>
</dbReference>
<organism evidence="5 6">
    <name type="scientific">Cercocebus atys</name>
    <name type="common">Sooty mangabey</name>
    <name type="synonym">Cercocebus torquatus atys</name>
    <dbReference type="NCBI Taxonomy" id="9531"/>
    <lineage>
        <taxon>Eukaryota</taxon>
        <taxon>Metazoa</taxon>
        <taxon>Chordata</taxon>
        <taxon>Craniata</taxon>
        <taxon>Vertebrata</taxon>
        <taxon>Euteleostomi</taxon>
        <taxon>Mammalia</taxon>
        <taxon>Eutheria</taxon>
        <taxon>Euarchontoglires</taxon>
        <taxon>Primates</taxon>
        <taxon>Haplorrhini</taxon>
        <taxon>Catarrhini</taxon>
        <taxon>Cercopithecidae</taxon>
        <taxon>Cercopithecinae</taxon>
        <taxon>Cercocebus</taxon>
    </lineage>
</organism>
<dbReference type="PANTHER" id="PTHR45828">
    <property type="entry name" value="CYTOCHROME B561/FERRIC REDUCTASE TRANSMEMBRANE"/>
    <property type="match status" value="1"/>
</dbReference>
<dbReference type="InterPro" id="IPR002861">
    <property type="entry name" value="Reeler_dom"/>
</dbReference>
<dbReference type="OMA" id="DMQPKHI"/>
<feature type="region of interest" description="Disordered" evidence="1">
    <location>
        <begin position="356"/>
        <end position="389"/>
    </location>
</feature>
<reference evidence="5" key="1">
    <citation type="submission" date="2025-08" db="UniProtKB">
        <authorList>
            <consortium name="Ensembl"/>
        </authorList>
    </citation>
    <scope>IDENTIFICATION</scope>
</reference>
<dbReference type="PROSITE" id="PS51019">
    <property type="entry name" value="REELIN"/>
    <property type="match status" value="1"/>
</dbReference>
<feature type="region of interest" description="Disordered" evidence="1">
    <location>
        <begin position="242"/>
        <end position="267"/>
    </location>
</feature>
<evidence type="ECO:0000256" key="1">
    <source>
        <dbReference type="SAM" id="MobiDB-lite"/>
    </source>
</evidence>
<feature type="compositionally biased region" description="Polar residues" evidence="1">
    <location>
        <begin position="244"/>
        <end position="267"/>
    </location>
</feature>
<feature type="chain" id="PRO_5014384057" evidence="3">
    <location>
        <begin position="24"/>
        <end position="526"/>
    </location>
</feature>
<dbReference type="InterPro" id="IPR042307">
    <property type="entry name" value="Reeler_sf"/>
</dbReference>
<keyword evidence="3" id="KW-0732">Signal</keyword>
<dbReference type="Proteomes" id="UP000233060">
    <property type="component" value="Unassembled WGS sequence"/>
</dbReference>
<evidence type="ECO:0000256" key="3">
    <source>
        <dbReference type="SAM" id="SignalP"/>
    </source>
</evidence>
<keyword evidence="6" id="KW-1185">Reference proteome</keyword>
<feature type="transmembrane region" description="Helical" evidence="2">
    <location>
        <begin position="444"/>
        <end position="465"/>
    </location>
</feature>